<dbReference type="EMBL" id="JXCY01000006">
    <property type="protein sequence ID" value="KOY76128.1"/>
    <property type="molecule type" value="Genomic_DNA"/>
</dbReference>
<evidence type="ECO:0000259" key="4">
    <source>
        <dbReference type="Pfam" id="PF25888"/>
    </source>
</evidence>
<evidence type="ECO:0000259" key="3">
    <source>
        <dbReference type="Pfam" id="PF07261"/>
    </source>
</evidence>
<dbReference type="RefSeq" id="WP_080998103.1">
    <property type="nucleotide sequence ID" value="NZ_JXCY01000006.1"/>
</dbReference>
<evidence type="ECO:0000313" key="6">
    <source>
        <dbReference type="Proteomes" id="UP000037778"/>
    </source>
</evidence>
<feature type="region of interest" description="Disordered" evidence="2">
    <location>
        <begin position="399"/>
        <end position="441"/>
    </location>
</feature>
<proteinExistence type="inferred from homology"/>
<dbReference type="Pfam" id="PF25888">
    <property type="entry name" value="WHD_DnaB"/>
    <property type="match status" value="1"/>
</dbReference>
<dbReference type="Pfam" id="PF07261">
    <property type="entry name" value="DnaB_2"/>
    <property type="match status" value="1"/>
</dbReference>
<name>A0A0M9DCK1_9LACO</name>
<protein>
    <recommendedName>
        <fullName evidence="7">DnaD domain-containing protein</fullName>
    </recommendedName>
</protein>
<sequence>MTDQWREVDPLSKFILLADDDLSDLQRTSLDVLYQPIIGVLPYALINNFWRMSHEKKTHQAHSHFETLSYLSVDMKSFYEARLRLEAAGLMKTYIKTSDKGEKQYVYRLVSPLSVNDFFMDDLLSVSLLQVIGEDRYVDLYNEFTRPGFDLAEYKDVSRNFLQVFNIRDSEVTNTPKAVQQVKNSIKDNSNEVKAGPDIEKSDDFDFNLLLDMLNQSYVNTSDVKKNINLINSEHQLYGIDEIEMAKLIEKATNVTNNVFDPNNFKILVSRQFQSNAANISRESATVEKSTESDSSELNAQERQLIKSASEYAPIEFLNYLKTAKGGYVHSNEERMISDLVSRQILKPEVINMIVYHLLIDQEKSGLNKNLFEAIADNWSQNNVTDASKAITFIKNRQKELNKPRKPRFNNNRKMTVKETLPDWAKDNEKPKEYGKVNEDKKKELEARIQKLRNSRKEGRE</sequence>
<accession>A0A0M9DCK1</accession>
<feature type="domain" description="Replicative helicase loading/DNA remodeling protein DnaB N-terminal winged helix" evidence="4">
    <location>
        <begin position="10"/>
        <end position="259"/>
    </location>
</feature>
<dbReference type="InterPro" id="IPR058660">
    <property type="entry name" value="WHD_DnaB"/>
</dbReference>
<feature type="domain" description="DnaB/C C-terminal" evidence="3">
    <location>
        <begin position="319"/>
        <end position="391"/>
    </location>
</feature>
<dbReference type="PATRIC" id="fig|148814.8.peg.620"/>
<evidence type="ECO:0000313" key="5">
    <source>
        <dbReference type="EMBL" id="KOY76128.1"/>
    </source>
</evidence>
<evidence type="ECO:0000256" key="2">
    <source>
        <dbReference type="SAM" id="MobiDB-lite"/>
    </source>
</evidence>
<dbReference type="Proteomes" id="UP000037778">
    <property type="component" value="Unassembled WGS sequence"/>
</dbReference>
<keyword evidence="6" id="KW-1185">Reference proteome</keyword>
<dbReference type="AlphaFoldDB" id="A0A0M9DCK1"/>
<feature type="compositionally biased region" description="Basic and acidic residues" evidence="2">
    <location>
        <begin position="416"/>
        <end position="441"/>
    </location>
</feature>
<comment type="caution">
    <text evidence="5">The sequence shown here is derived from an EMBL/GenBank/DDBJ whole genome shotgun (WGS) entry which is preliminary data.</text>
</comment>
<evidence type="ECO:0000256" key="1">
    <source>
        <dbReference type="ARBA" id="ARBA00093462"/>
    </source>
</evidence>
<evidence type="ECO:0008006" key="7">
    <source>
        <dbReference type="Google" id="ProtNLM"/>
    </source>
</evidence>
<dbReference type="InterPro" id="IPR006343">
    <property type="entry name" value="DnaB/C_C"/>
</dbReference>
<gene>
    <name evidence="5" type="ORF">RZ71_05730</name>
</gene>
<comment type="similarity">
    <text evidence="1">Belongs to the DnaB/DnaD family.</text>
</comment>
<reference evidence="5 6" key="1">
    <citation type="journal article" date="2015" name="Genome Biol. Evol.">
        <title>Functionally Structured Genomes in Lactobacillus kunkeei Colonizing the Honey Crop and Food Products of Honeybees and Stingless Bees.</title>
        <authorList>
            <person name="Tamarit D."/>
            <person name="Ellegaard K.M."/>
            <person name="Wikander J."/>
            <person name="Olofsson T."/>
            <person name="Vasquez A."/>
            <person name="Andersson S.G."/>
        </authorList>
    </citation>
    <scope>NUCLEOTIDE SEQUENCE [LARGE SCALE GENOMIC DNA]</scope>
    <source>
        <strain evidence="5 6">LAko</strain>
    </source>
</reference>
<organism evidence="5 6">
    <name type="scientific">Apilactobacillus kunkeei</name>
    <dbReference type="NCBI Taxonomy" id="148814"/>
    <lineage>
        <taxon>Bacteria</taxon>
        <taxon>Bacillati</taxon>
        <taxon>Bacillota</taxon>
        <taxon>Bacilli</taxon>
        <taxon>Lactobacillales</taxon>
        <taxon>Lactobacillaceae</taxon>
        <taxon>Apilactobacillus</taxon>
    </lineage>
</organism>